<name>A0A356W544_9PROT</name>
<dbReference type="PROSITE" id="PS51257">
    <property type="entry name" value="PROKAR_LIPOPROTEIN"/>
    <property type="match status" value="1"/>
</dbReference>
<evidence type="ECO:0000313" key="1">
    <source>
        <dbReference type="EMBL" id="HBQ48791.1"/>
    </source>
</evidence>
<dbReference type="EMBL" id="DOGS01000160">
    <property type="protein sequence ID" value="HBQ48791.1"/>
    <property type="molecule type" value="Genomic_DNA"/>
</dbReference>
<evidence type="ECO:0008006" key="3">
    <source>
        <dbReference type="Google" id="ProtNLM"/>
    </source>
</evidence>
<reference evidence="1 2" key="1">
    <citation type="journal article" date="2018" name="Nat. Biotechnol.">
        <title>A standardized bacterial taxonomy based on genome phylogeny substantially revises the tree of life.</title>
        <authorList>
            <person name="Parks D.H."/>
            <person name="Chuvochina M."/>
            <person name="Waite D.W."/>
            <person name="Rinke C."/>
            <person name="Skarshewski A."/>
            <person name="Chaumeil P.A."/>
            <person name="Hugenholtz P."/>
        </authorList>
    </citation>
    <scope>NUCLEOTIDE SEQUENCE [LARGE SCALE GENOMIC DNA]</scope>
    <source>
        <strain evidence="1">UBA10378</strain>
    </source>
</reference>
<gene>
    <name evidence="1" type="ORF">DD728_07880</name>
</gene>
<accession>A0A356W544</accession>
<proteinExistence type="predicted"/>
<comment type="caution">
    <text evidence="1">The sequence shown here is derived from an EMBL/GenBank/DDBJ whole genome shotgun (WGS) entry which is preliminary data.</text>
</comment>
<protein>
    <recommendedName>
        <fullName evidence="3">Lipoprotein</fullName>
    </recommendedName>
</protein>
<evidence type="ECO:0000313" key="2">
    <source>
        <dbReference type="Proteomes" id="UP000263957"/>
    </source>
</evidence>
<dbReference type="AlphaFoldDB" id="A0A356W544"/>
<dbReference type="Proteomes" id="UP000263957">
    <property type="component" value="Unassembled WGS sequence"/>
</dbReference>
<organism evidence="1 2">
    <name type="scientific">Hyphomonas atlantica</name>
    <dbReference type="NCBI Taxonomy" id="1280948"/>
    <lineage>
        <taxon>Bacteria</taxon>
        <taxon>Pseudomonadati</taxon>
        <taxon>Pseudomonadota</taxon>
        <taxon>Alphaproteobacteria</taxon>
        <taxon>Hyphomonadales</taxon>
        <taxon>Hyphomonadaceae</taxon>
        <taxon>Hyphomonas</taxon>
    </lineage>
</organism>
<sequence>MRALLPLVTILALSACSGQDSREAEFMHRLSQLCGQAFEGRIVSEDKEDDSWRAERVVMHVRECSDDEIRIPLHVGDDHSRTWVIHHEGGRLALHHDHRHEDGSLDAITWYGGARDDRLSGSRMNFPADDATKALFDAKGIPQSKENTWAIEVRPTHTLFAYEMERPNRFFRVEFDTSKPVATPPAPWGAE</sequence>